<dbReference type="PANTHER" id="PTHR46635:SF1">
    <property type="entry name" value="GLYCOSYL TRANSFERASE FAMILY 1 PROTEIN"/>
    <property type="match status" value="1"/>
</dbReference>
<dbReference type="Proteomes" id="UP001418222">
    <property type="component" value="Unassembled WGS sequence"/>
</dbReference>
<proteinExistence type="predicted"/>
<dbReference type="PANTHER" id="PTHR46635">
    <property type="entry name" value="GLYCOSYL TRANSFERASE FAMILY 1 PROTEIN"/>
    <property type="match status" value="1"/>
</dbReference>
<evidence type="ECO:0000313" key="1">
    <source>
        <dbReference type="EMBL" id="KAK8941246.1"/>
    </source>
</evidence>
<dbReference type="EMBL" id="JBBWWQ010000008">
    <property type="protein sequence ID" value="KAK8941246.1"/>
    <property type="molecule type" value="Genomic_DNA"/>
</dbReference>
<accession>A0AAP0BJG3</accession>
<name>A0AAP0BJG3_9ASPA</name>
<keyword evidence="2" id="KW-1185">Reference proteome</keyword>
<dbReference type="AlphaFoldDB" id="A0AAP0BJG3"/>
<reference evidence="1 2" key="1">
    <citation type="journal article" date="2022" name="Nat. Plants">
        <title>Genomes of leafy and leafless Platanthera orchids illuminate the evolution of mycoheterotrophy.</title>
        <authorList>
            <person name="Li M.H."/>
            <person name="Liu K.W."/>
            <person name="Li Z."/>
            <person name="Lu H.C."/>
            <person name="Ye Q.L."/>
            <person name="Zhang D."/>
            <person name="Wang J.Y."/>
            <person name="Li Y.F."/>
            <person name="Zhong Z.M."/>
            <person name="Liu X."/>
            <person name="Yu X."/>
            <person name="Liu D.K."/>
            <person name="Tu X.D."/>
            <person name="Liu B."/>
            <person name="Hao Y."/>
            <person name="Liao X.Y."/>
            <person name="Jiang Y.T."/>
            <person name="Sun W.H."/>
            <person name="Chen J."/>
            <person name="Chen Y.Q."/>
            <person name="Ai Y."/>
            <person name="Zhai J.W."/>
            <person name="Wu S.S."/>
            <person name="Zhou Z."/>
            <person name="Hsiao Y.Y."/>
            <person name="Wu W.L."/>
            <person name="Chen Y.Y."/>
            <person name="Lin Y.F."/>
            <person name="Hsu J.L."/>
            <person name="Li C.Y."/>
            <person name="Wang Z.W."/>
            <person name="Zhao X."/>
            <person name="Zhong W.Y."/>
            <person name="Ma X.K."/>
            <person name="Ma L."/>
            <person name="Huang J."/>
            <person name="Chen G.Z."/>
            <person name="Huang M.Z."/>
            <person name="Huang L."/>
            <person name="Peng D.H."/>
            <person name="Luo Y.B."/>
            <person name="Zou S.Q."/>
            <person name="Chen S.P."/>
            <person name="Lan S."/>
            <person name="Tsai W.C."/>
            <person name="Van de Peer Y."/>
            <person name="Liu Z.J."/>
        </authorList>
    </citation>
    <scope>NUCLEOTIDE SEQUENCE [LARGE SCALE GENOMIC DNA]</scope>
    <source>
        <strain evidence="1">Lor287</strain>
    </source>
</reference>
<sequence>MARGRTSIEVLKELTVQKNELHESDVKELERTGQPLCIYEPYFGEGTWPFLHDSSLYRGIGLSSKGHRLGTDDIDAFSRLPFLGNADYRDILGEFGAFFALADHIDRIHKNSWIGFQSWRLGARKASLSKKAEKVLLESIEA</sequence>
<gene>
    <name evidence="1" type="ORF">KSP39_PZI010609</name>
</gene>
<comment type="caution">
    <text evidence="1">The sequence shown here is derived from an EMBL/GenBank/DDBJ whole genome shotgun (WGS) entry which is preliminary data.</text>
</comment>
<organism evidence="1 2">
    <name type="scientific">Platanthera zijinensis</name>
    <dbReference type="NCBI Taxonomy" id="2320716"/>
    <lineage>
        <taxon>Eukaryota</taxon>
        <taxon>Viridiplantae</taxon>
        <taxon>Streptophyta</taxon>
        <taxon>Embryophyta</taxon>
        <taxon>Tracheophyta</taxon>
        <taxon>Spermatophyta</taxon>
        <taxon>Magnoliopsida</taxon>
        <taxon>Liliopsida</taxon>
        <taxon>Asparagales</taxon>
        <taxon>Orchidaceae</taxon>
        <taxon>Orchidoideae</taxon>
        <taxon>Orchideae</taxon>
        <taxon>Orchidinae</taxon>
        <taxon>Platanthera</taxon>
    </lineage>
</organism>
<protein>
    <submittedName>
        <fullName evidence="1">Uncharacterized protein</fullName>
    </submittedName>
</protein>
<evidence type="ECO:0000313" key="2">
    <source>
        <dbReference type="Proteomes" id="UP001418222"/>
    </source>
</evidence>